<reference evidence="5 6" key="1">
    <citation type="submission" date="2018-05" db="EMBL/GenBank/DDBJ databases">
        <title>Complete Genome Sequence of Methylobacterium sp. 17Sr1-43.</title>
        <authorList>
            <person name="Srinivasan S."/>
        </authorList>
    </citation>
    <scope>NUCLEOTIDE SEQUENCE [LARGE SCALE GENOMIC DNA]</scope>
    <source>
        <strain evidence="5 6">17Sr1-43</strain>
    </source>
</reference>
<evidence type="ECO:0008006" key="7">
    <source>
        <dbReference type="Google" id="ProtNLM"/>
    </source>
</evidence>
<evidence type="ECO:0000259" key="4">
    <source>
        <dbReference type="Pfam" id="PF23666"/>
    </source>
</evidence>
<feature type="domain" description="Rcc01698-like C-terminal" evidence="4">
    <location>
        <begin position="1044"/>
        <end position="1144"/>
    </location>
</feature>
<feature type="domain" description="Tip attachment protein J" evidence="3">
    <location>
        <begin position="784"/>
        <end position="950"/>
    </location>
</feature>
<feature type="domain" description="GTA TIM-barrel-like" evidence="2">
    <location>
        <begin position="423"/>
        <end position="726"/>
    </location>
</feature>
<dbReference type="EMBL" id="CP029551">
    <property type="protein sequence ID" value="AWN35032.1"/>
    <property type="molecule type" value="Genomic_DNA"/>
</dbReference>
<proteinExistence type="predicted"/>
<sequence>MATLILSTAGAAVGTALGGPIGGVAGRVLGAAAGGAIDGALLGGRAGPRHVEGPRLAEIAGLTSTEGDPVPRVYGRARIGGTLIWATRPLEVANTTVERAGSGAKGGGGQKTVRTAYAYFANLAVGLCEGEIACVRRIWADGRELDQTGLTLRVHRGGADQAPDPLVVAKEGPENAPAYRGLAYVVFEGLPLADFGNRIPQFAFEVVRPVNGLAPLVRAVDLIPGASEFALDPALVTVDLGFGRTRPANRHQLQATTDVTASLDALQALCPNLRRVAVVVSWFGDDLRAGACCVVPKVEDGGKATTGDLWQVAGIPRAGAAVMSRAPDGTPAFGGTPSDAGLTRLVAELARRSLAVVLYPFVMMDVPHDNTLPDPRDAAAAGQPPYPWRGRITCHPAPDASGSPDGTAEAEAQIAAFFEGPEGYRRQVLHYAGLAAGWAAAGTPLAGFVIGSEFVGLTRVRSAAGYPAVEALRALAADTRAILGPAVPLVYAADWTEYGAHVRAGGAEIRFPLDPLFADPNIAAVGIDYYPPLTDWRDAPGHADAELADTLYDRAYLTESCGQGEAFDWYYPDADARAAQARAPITDGAYGKPWLYRAKDLVGWWSNPHIERVGGVETGASPWVPRAKPIWLTEIGVPAVDKGTNGPNVFPDPKSSESAAPPGSRATRDELIQLRGLEAILTRFDPAAPGFAEAHNPVSPLYGGRMVDPAAIFVWAWDARPFPAFPETDAVWADAGNWRVGHWITGRIEGCDLDRLVAVILADLGVEAPARIEAAAFLDGYVIDRPLSARAALEPLAQLYGLDVSAVAGTLRLRGPRLETALLLAEGDLVRASETEAPLAQIRAEESVLPRSVELGFTDSESAGYRRATAAAARPAGGRRRESRIEAAVVTRRASAEALAESVLDRAIAGRDTARLALSPRLLALEPGDLVALPAARAGTPALQRVTRIDDGPAGRRVETRAVPLHGPGQTRRAPVRLGGSVPAPALPGPPFCAVLDLPVERGEPPALQWLAVAADPWPGTVAVWRGAAAEGPLALHRTLDHPACLGRTLSPLPPGPLWRIDRAARLDVTLRHAGALASLDEDAWLAGGNTFAVVAPDGTVEILSAARAALTGPETWRLTRMLRGLGNSEAAAARGAPAGSLIVRLDGGAVVPLIDRLDEAGRSFRYRIGPAARDPGDPAFAELTATAGLGALRPLGPVHLRARREAAGIRLTWIRRARRAADSWEPVEIPLDEPEAYRVAILGADGRTLRETGTTEPSLLYPAADEIADFGTIQTGLTVAVAQVGALAGPGEPCRARVPVQSG</sequence>
<evidence type="ECO:0000313" key="6">
    <source>
        <dbReference type="Proteomes" id="UP000246058"/>
    </source>
</evidence>
<dbReference type="Gene3D" id="3.20.20.80">
    <property type="entry name" value="Glycosidases"/>
    <property type="match status" value="1"/>
</dbReference>
<dbReference type="InterPro" id="IPR032876">
    <property type="entry name" value="J_dom"/>
</dbReference>
<dbReference type="OrthoDB" id="8445115at2"/>
<evidence type="ECO:0000313" key="5">
    <source>
        <dbReference type="EMBL" id="AWN35032.1"/>
    </source>
</evidence>
<dbReference type="InterPro" id="IPR017853">
    <property type="entry name" value="GH"/>
</dbReference>
<protein>
    <recommendedName>
        <fullName evidence="7">Gene transfer agent (GTA) like protein</fullName>
    </recommendedName>
</protein>
<dbReference type="CDD" id="cd19607">
    <property type="entry name" value="GTA_TIM-barrel-like"/>
    <property type="match status" value="1"/>
</dbReference>
<dbReference type="SUPFAM" id="SSF51445">
    <property type="entry name" value="(Trans)glycosidases"/>
    <property type="match status" value="1"/>
</dbReference>
<dbReference type="Pfam" id="PF13550">
    <property type="entry name" value="Phage-tail_3"/>
    <property type="match status" value="1"/>
</dbReference>
<keyword evidence="6" id="KW-1185">Reference proteome</keyword>
<dbReference type="RefSeq" id="WP_109950163.1">
    <property type="nucleotide sequence ID" value="NZ_CP029551.1"/>
</dbReference>
<dbReference type="Pfam" id="PF23666">
    <property type="entry name" value="Rcc01698_C"/>
    <property type="match status" value="1"/>
</dbReference>
<dbReference type="Proteomes" id="UP000246058">
    <property type="component" value="Chromosome"/>
</dbReference>
<dbReference type="Pfam" id="PF13547">
    <property type="entry name" value="GTA_TIM"/>
    <property type="match status" value="1"/>
</dbReference>
<dbReference type="KEGG" id="meti:DK427_04125"/>
<dbReference type="InterPro" id="IPR056490">
    <property type="entry name" value="Rcc01698_C"/>
</dbReference>
<evidence type="ECO:0000259" key="3">
    <source>
        <dbReference type="Pfam" id="PF13550"/>
    </source>
</evidence>
<name>A0A2U8VNQ8_9HYPH</name>
<accession>A0A2U8VNQ8</accession>
<evidence type="ECO:0000256" key="1">
    <source>
        <dbReference type="SAM" id="MobiDB-lite"/>
    </source>
</evidence>
<dbReference type="InterPro" id="IPR025195">
    <property type="entry name" value="GTA_TIM_dom"/>
</dbReference>
<gene>
    <name evidence="5" type="ORF">DK427_04125</name>
</gene>
<evidence type="ECO:0000259" key="2">
    <source>
        <dbReference type="Pfam" id="PF13547"/>
    </source>
</evidence>
<organism evidence="5 6">
    <name type="scientific">Methylobacterium radiodurans</name>
    <dbReference type="NCBI Taxonomy" id="2202828"/>
    <lineage>
        <taxon>Bacteria</taxon>
        <taxon>Pseudomonadati</taxon>
        <taxon>Pseudomonadota</taxon>
        <taxon>Alphaproteobacteria</taxon>
        <taxon>Hyphomicrobiales</taxon>
        <taxon>Methylobacteriaceae</taxon>
        <taxon>Methylobacterium</taxon>
    </lineage>
</organism>
<feature type="region of interest" description="Disordered" evidence="1">
    <location>
        <begin position="642"/>
        <end position="665"/>
    </location>
</feature>